<protein>
    <recommendedName>
        <fullName evidence="3">EF-hand domain-containing protein</fullName>
    </recommendedName>
</protein>
<dbReference type="Proteomes" id="UP001195483">
    <property type="component" value="Unassembled WGS sequence"/>
</dbReference>
<dbReference type="Pfam" id="PF13499">
    <property type="entry name" value="EF-hand_7"/>
    <property type="match status" value="2"/>
</dbReference>
<dbReference type="InterPro" id="IPR011992">
    <property type="entry name" value="EF-hand-dom_pair"/>
</dbReference>
<dbReference type="SUPFAM" id="SSF47473">
    <property type="entry name" value="EF-hand"/>
    <property type="match status" value="1"/>
</dbReference>
<dbReference type="CDD" id="cd00051">
    <property type="entry name" value="EFh"/>
    <property type="match status" value="1"/>
</dbReference>
<name>A0AAE0VVE4_9BIVA</name>
<evidence type="ECO:0000313" key="5">
    <source>
        <dbReference type="Proteomes" id="UP001195483"/>
    </source>
</evidence>
<dbReference type="Gene3D" id="1.10.238.10">
    <property type="entry name" value="EF-hand"/>
    <property type="match status" value="2"/>
</dbReference>
<dbReference type="EMBL" id="JAEAOA010000378">
    <property type="protein sequence ID" value="KAK3591404.1"/>
    <property type="molecule type" value="Genomic_DNA"/>
</dbReference>
<dbReference type="InterPro" id="IPR002048">
    <property type="entry name" value="EF_hand_dom"/>
</dbReference>
<reference evidence="4" key="1">
    <citation type="journal article" date="2021" name="Genome Biol. Evol.">
        <title>A High-Quality Reference Genome for a Parasitic Bivalve with Doubly Uniparental Inheritance (Bivalvia: Unionida).</title>
        <authorList>
            <person name="Smith C.H."/>
        </authorList>
    </citation>
    <scope>NUCLEOTIDE SEQUENCE</scope>
    <source>
        <strain evidence="4">CHS0354</strain>
    </source>
</reference>
<dbReference type="PROSITE" id="PS00018">
    <property type="entry name" value="EF_HAND_1"/>
    <property type="match status" value="3"/>
</dbReference>
<dbReference type="InterPro" id="IPR018247">
    <property type="entry name" value="EF_Hand_1_Ca_BS"/>
</dbReference>
<evidence type="ECO:0000256" key="1">
    <source>
        <dbReference type="ARBA" id="ARBA00022737"/>
    </source>
</evidence>
<keyword evidence="1" id="KW-0677">Repeat</keyword>
<accession>A0AAE0VVE4</accession>
<keyword evidence="2" id="KW-0106">Calcium</keyword>
<reference evidence="4" key="3">
    <citation type="submission" date="2023-05" db="EMBL/GenBank/DDBJ databases">
        <authorList>
            <person name="Smith C.H."/>
        </authorList>
    </citation>
    <scope>NUCLEOTIDE SEQUENCE</scope>
    <source>
        <strain evidence="4">CHS0354</strain>
        <tissue evidence="4">Mantle</tissue>
    </source>
</reference>
<dbReference type="GO" id="GO:0005509">
    <property type="term" value="F:calcium ion binding"/>
    <property type="evidence" value="ECO:0007669"/>
    <property type="project" value="InterPro"/>
</dbReference>
<evidence type="ECO:0000256" key="2">
    <source>
        <dbReference type="ARBA" id="ARBA00022837"/>
    </source>
</evidence>
<dbReference type="AlphaFoldDB" id="A0AAE0VVE4"/>
<dbReference type="PROSITE" id="PS50222">
    <property type="entry name" value="EF_HAND_2"/>
    <property type="match status" value="4"/>
</dbReference>
<organism evidence="4 5">
    <name type="scientific">Potamilus streckersoni</name>
    <dbReference type="NCBI Taxonomy" id="2493646"/>
    <lineage>
        <taxon>Eukaryota</taxon>
        <taxon>Metazoa</taxon>
        <taxon>Spiralia</taxon>
        <taxon>Lophotrochozoa</taxon>
        <taxon>Mollusca</taxon>
        <taxon>Bivalvia</taxon>
        <taxon>Autobranchia</taxon>
        <taxon>Heteroconchia</taxon>
        <taxon>Palaeoheterodonta</taxon>
        <taxon>Unionida</taxon>
        <taxon>Unionoidea</taxon>
        <taxon>Unionidae</taxon>
        <taxon>Ambleminae</taxon>
        <taxon>Lampsilini</taxon>
        <taxon>Potamilus</taxon>
    </lineage>
</organism>
<dbReference type="SMART" id="SM00054">
    <property type="entry name" value="EFh"/>
    <property type="match status" value="4"/>
</dbReference>
<sequence length="219" mass="25199">MDMFDDLIDILPPNGVREAEVTVGLGLEAPEERSLHRRTGLVYVVRRFAYLCLRDSDMTTEQDKKGKLVDTTYGLTEEQTKAYREAFDLFDKDRNGYISMSELMTVMKSLGYNPSRKTLERIIKEVDIDESGTVDFSEFLTLMVHHMRDEFSHEDLKDIFSVIDKNGDGYICAYDLRQTLRNLDFQLSHEDVSVMMAEADVTGEGNITFEDFVNMMLAK</sequence>
<evidence type="ECO:0000313" key="4">
    <source>
        <dbReference type="EMBL" id="KAK3591404.1"/>
    </source>
</evidence>
<feature type="domain" description="EF-hand" evidence="3">
    <location>
        <begin position="151"/>
        <end position="186"/>
    </location>
</feature>
<reference evidence="4" key="2">
    <citation type="journal article" date="2021" name="Genome Biol. Evol.">
        <title>Developing a high-quality reference genome for a parasitic bivalve with doubly uniparental inheritance (Bivalvia: Unionida).</title>
        <authorList>
            <person name="Smith C.H."/>
        </authorList>
    </citation>
    <scope>NUCLEOTIDE SEQUENCE</scope>
    <source>
        <strain evidence="4">CHS0354</strain>
        <tissue evidence="4">Mantle</tissue>
    </source>
</reference>
<gene>
    <name evidence="4" type="ORF">CHS0354_005326</name>
</gene>
<evidence type="ECO:0000259" key="3">
    <source>
        <dbReference type="PROSITE" id="PS50222"/>
    </source>
</evidence>
<feature type="domain" description="EF-hand" evidence="3">
    <location>
        <begin position="78"/>
        <end position="113"/>
    </location>
</feature>
<proteinExistence type="predicted"/>
<dbReference type="FunFam" id="1.10.238.10:FF:000527">
    <property type="entry name" value="Calmodulin-3"/>
    <property type="match status" value="1"/>
</dbReference>
<dbReference type="PANTHER" id="PTHR23050">
    <property type="entry name" value="CALCIUM BINDING PROTEIN"/>
    <property type="match status" value="1"/>
</dbReference>
<feature type="domain" description="EF-hand" evidence="3">
    <location>
        <begin position="187"/>
        <end position="219"/>
    </location>
</feature>
<feature type="domain" description="EF-hand" evidence="3">
    <location>
        <begin position="114"/>
        <end position="149"/>
    </location>
</feature>
<comment type="caution">
    <text evidence="4">The sequence shown here is derived from an EMBL/GenBank/DDBJ whole genome shotgun (WGS) entry which is preliminary data.</text>
</comment>
<dbReference type="InterPro" id="IPR050145">
    <property type="entry name" value="Centrin_CML-like"/>
</dbReference>
<keyword evidence="5" id="KW-1185">Reference proteome</keyword>